<dbReference type="Proteomes" id="UP000005317">
    <property type="component" value="Unassembled WGS sequence"/>
</dbReference>
<keyword evidence="3" id="KW-1185">Reference proteome</keyword>
<keyword evidence="1" id="KW-0732">Signal</keyword>
<feature type="chain" id="PRO_5024805256" evidence="1">
    <location>
        <begin position="25"/>
        <end position="150"/>
    </location>
</feature>
<dbReference type="AlphaFoldDB" id="A0A656H8J3"/>
<dbReference type="RefSeq" id="WP_002706854.1">
    <property type="nucleotide sequence ID" value="NZ_JH651384.1"/>
</dbReference>
<accession>A0A656H8J3</accession>
<sequence precursor="true">MKNKLLKSLGLATVLMLGVNAASADEIWNSNVGRIVYADEIGPTAVFAYGPEDDPGVVYVLGLAKVYQNRGTYDGYWAKNKAKVECKTERPGIFGKMTKYWGRFQVKFVDANFPSRWEGTWSYCDGEAEKVKIQATPAIGEAAVPKQDKD</sequence>
<evidence type="ECO:0000313" key="3">
    <source>
        <dbReference type="Proteomes" id="UP000005317"/>
    </source>
</evidence>
<protein>
    <submittedName>
        <fullName evidence="2">Uncharacterized protein</fullName>
    </submittedName>
</protein>
<organism evidence="2 3">
    <name type="scientific">Thiothrix nivea (strain ATCC 35100 / DSM 5205 / JP2)</name>
    <dbReference type="NCBI Taxonomy" id="870187"/>
    <lineage>
        <taxon>Bacteria</taxon>
        <taxon>Pseudomonadati</taxon>
        <taxon>Pseudomonadota</taxon>
        <taxon>Gammaproteobacteria</taxon>
        <taxon>Thiotrichales</taxon>
        <taxon>Thiotrichaceae</taxon>
        <taxon>Thiothrix</taxon>
    </lineage>
</organism>
<gene>
    <name evidence="2" type="ORF">Thini_0229</name>
</gene>
<evidence type="ECO:0000313" key="2">
    <source>
        <dbReference type="EMBL" id="EIJ32891.1"/>
    </source>
</evidence>
<reference evidence="3" key="1">
    <citation type="journal article" date="2011" name="Stand. Genomic Sci.">
        <title>Genome sequence of the filamentous, gliding Thiothrix nivea neotype strain (JP2(T)).</title>
        <authorList>
            <person name="Lapidus A."/>
            <person name="Nolan M."/>
            <person name="Lucas S."/>
            <person name="Glavina Del Rio T."/>
            <person name="Tice H."/>
            <person name="Cheng J.F."/>
            <person name="Tapia R."/>
            <person name="Han C."/>
            <person name="Goodwin L."/>
            <person name="Pitluck S."/>
            <person name="Liolios K."/>
            <person name="Pagani I."/>
            <person name="Ivanova N."/>
            <person name="Huntemann M."/>
            <person name="Mavromatis K."/>
            <person name="Mikhailova N."/>
            <person name="Pati A."/>
            <person name="Chen A."/>
            <person name="Palaniappan K."/>
            <person name="Land M."/>
            <person name="Brambilla E.M."/>
            <person name="Rohde M."/>
            <person name="Abt B."/>
            <person name="Verbarg S."/>
            <person name="Goker M."/>
            <person name="Bristow J."/>
            <person name="Eisen J.A."/>
            <person name="Markowitz V."/>
            <person name="Hugenholtz P."/>
            <person name="Kyrpides N.C."/>
            <person name="Klenk H.P."/>
            <person name="Woyke T."/>
        </authorList>
    </citation>
    <scope>NUCLEOTIDE SEQUENCE [LARGE SCALE GENOMIC DNA]</scope>
    <source>
        <strain evidence="3">ATCC 35100 / DSM 5205 / JP2</strain>
    </source>
</reference>
<feature type="signal peptide" evidence="1">
    <location>
        <begin position="1"/>
        <end position="24"/>
    </location>
</feature>
<proteinExistence type="predicted"/>
<evidence type="ECO:0000256" key="1">
    <source>
        <dbReference type="SAM" id="SignalP"/>
    </source>
</evidence>
<name>A0A656H8J3_THINJ</name>
<dbReference type="EMBL" id="JH651384">
    <property type="protein sequence ID" value="EIJ32891.1"/>
    <property type="molecule type" value="Genomic_DNA"/>
</dbReference>